<keyword evidence="2" id="KW-1185">Reference proteome</keyword>
<dbReference type="EMBL" id="JADEXS010000146">
    <property type="protein sequence ID" value="MBE9023275.1"/>
    <property type="molecule type" value="Genomic_DNA"/>
</dbReference>
<gene>
    <name evidence="1" type="ORF">IQ276_12810</name>
</gene>
<sequence>MSLKKLFLVAFGLLVAIAIGIFTDNKVIAQSATDLALALYHAPIHYQDTDSTKYSGDYITRFDYDSDWRGTNNWDNLFQFPLSSHAYYSVAETCTHWFITYSFYHPQDWTDIPFDQEHENDLEGLLTIVRKDGSAFGKLEGVVTVFHNDFYSYTPTGSPLRNGAESIDGTLTMNSYSGSLHPLTTQEAKGHGLKAWPYAGNFKGASSEDGIIYYPSQTTAELPASGNDRSVQYQLLDVFAANGMWQQQLNEASLPTSSALTFASWGTFKGDSSGGCGAGAPTCSTNSANAPWGWDDSNDGAVYKGEMALDPAHLTDVYFDGLGAFDTTYIRNQFIQGLKDRGYNSANLPQGWPTQLNLNSLIGKLKNQCS</sequence>
<protein>
    <submittedName>
        <fullName evidence="1">Uncharacterized protein</fullName>
    </submittedName>
</protein>
<dbReference type="AlphaFoldDB" id="A0A8J6ZV17"/>
<evidence type="ECO:0000313" key="2">
    <source>
        <dbReference type="Proteomes" id="UP000622533"/>
    </source>
</evidence>
<evidence type="ECO:0000313" key="1">
    <source>
        <dbReference type="EMBL" id="MBE9023275.1"/>
    </source>
</evidence>
<proteinExistence type="predicted"/>
<organism evidence="1 2">
    <name type="scientific">Desmonostoc muscorum LEGE 12446</name>
    <dbReference type="NCBI Taxonomy" id="1828758"/>
    <lineage>
        <taxon>Bacteria</taxon>
        <taxon>Bacillati</taxon>
        <taxon>Cyanobacteriota</taxon>
        <taxon>Cyanophyceae</taxon>
        <taxon>Nostocales</taxon>
        <taxon>Nostocaceae</taxon>
        <taxon>Desmonostoc</taxon>
    </lineage>
</organism>
<dbReference type="RefSeq" id="WP_193916813.1">
    <property type="nucleotide sequence ID" value="NZ_JADEXS020000002.1"/>
</dbReference>
<reference evidence="1" key="1">
    <citation type="submission" date="2020-10" db="EMBL/GenBank/DDBJ databases">
        <authorList>
            <person name="Castelo-Branco R."/>
            <person name="Eusebio N."/>
            <person name="Adriana R."/>
            <person name="Vieira A."/>
            <person name="Brugerolle De Fraissinette N."/>
            <person name="Rezende De Castro R."/>
            <person name="Schneider M.P."/>
            <person name="Vasconcelos V."/>
            <person name="Leao P.N."/>
        </authorList>
    </citation>
    <scope>NUCLEOTIDE SEQUENCE</scope>
    <source>
        <strain evidence="1">LEGE 12446</strain>
    </source>
</reference>
<dbReference type="Proteomes" id="UP000622533">
    <property type="component" value="Unassembled WGS sequence"/>
</dbReference>
<accession>A0A8J6ZV17</accession>
<comment type="caution">
    <text evidence="1">The sequence shown here is derived from an EMBL/GenBank/DDBJ whole genome shotgun (WGS) entry which is preliminary data.</text>
</comment>
<name>A0A8J6ZV17_DESMC</name>